<name>A0A832SGH5_9EURY</name>
<accession>A0A832SGH5</accession>
<reference evidence="1" key="1">
    <citation type="journal article" date="2020" name="bioRxiv">
        <title>A rank-normalized archaeal taxonomy based on genome phylogeny resolves widespread incomplete and uneven classifications.</title>
        <authorList>
            <person name="Rinke C."/>
            <person name="Chuvochina M."/>
            <person name="Mussig A.J."/>
            <person name="Chaumeil P.-A."/>
            <person name="Waite D.W."/>
            <person name="Whitman W.B."/>
            <person name="Parks D.H."/>
            <person name="Hugenholtz P."/>
        </authorList>
    </citation>
    <scope>NUCLEOTIDE SEQUENCE</scope>
    <source>
        <strain evidence="1">UBA8876</strain>
    </source>
</reference>
<dbReference type="AlphaFoldDB" id="A0A832SGH5"/>
<dbReference type="GeneID" id="1473298"/>
<proteinExistence type="predicted"/>
<evidence type="ECO:0000313" key="1">
    <source>
        <dbReference type="EMBL" id="HIH92950.1"/>
    </source>
</evidence>
<gene>
    <name evidence="1" type="ORF">HA338_02565</name>
</gene>
<sequence length="79" mass="9650">MLTKILLLRTQGLEFRRKPIPWYRKIGQDVELDKEINEIDMAVKAVIELDKEVRLKRAYLRKELKRRELKRRELKESKS</sequence>
<comment type="caution">
    <text evidence="1">The sequence shown here is derived from an EMBL/GenBank/DDBJ whole genome shotgun (WGS) entry which is preliminary data.</text>
</comment>
<evidence type="ECO:0000313" key="2">
    <source>
        <dbReference type="Proteomes" id="UP000600774"/>
    </source>
</evidence>
<organism evidence="1 2">
    <name type="scientific">Methanosarcina acetivorans</name>
    <dbReference type="NCBI Taxonomy" id="2214"/>
    <lineage>
        <taxon>Archaea</taxon>
        <taxon>Methanobacteriati</taxon>
        <taxon>Methanobacteriota</taxon>
        <taxon>Stenosarchaea group</taxon>
        <taxon>Methanomicrobia</taxon>
        <taxon>Methanosarcinales</taxon>
        <taxon>Methanosarcinaceae</taxon>
        <taxon>Methanosarcina</taxon>
    </lineage>
</organism>
<dbReference type="EMBL" id="DUJU01000030">
    <property type="protein sequence ID" value="HIH92950.1"/>
    <property type="molecule type" value="Genomic_DNA"/>
</dbReference>
<dbReference type="RefSeq" id="WP_011021426.1">
    <property type="nucleotide sequence ID" value="NZ_DUJU01000030.1"/>
</dbReference>
<protein>
    <submittedName>
        <fullName evidence="1">Uncharacterized protein</fullName>
    </submittedName>
</protein>
<dbReference type="Proteomes" id="UP000600774">
    <property type="component" value="Unassembled WGS sequence"/>
</dbReference>